<dbReference type="STRING" id="74649.A0A2P6P9R1"/>
<evidence type="ECO:0000313" key="2">
    <source>
        <dbReference type="Proteomes" id="UP000238479"/>
    </source>
</evidence>
<dbReference type="AlphaFoldDB" id="A0A2P6P9R1"/>
<comment type="caution">
    <text evidence="1">The sequence shown here is derived from an EMBL/GenBank/DDBJ whole genome shotgun (WGS) entry which is preliminary data.</text>
</comment>
<evidence type="ECO:0000313" key="1">
    <source>
        <dbReference type="EMBL" id="PRQ18664.1"/>
    </source>
</evidence>
<accession>A0A2P6P9R1</accession>
<gene>
    <name evidence="1" type="ORF">RchiOBHm_Chr7g0208541</name>
</gene>
<keyword evidence="2" id="KW-1185">Reference proteome</keyword>
<sequence length="76" mass="8258">MGLGKDGLSNSVGDVVPNVGSPLQAAGSMMPRGDTDMLMKWLYGGSGFLCSSTCSYHSCYFGFLCPFVIIDRYYFH</sequence>
<dbReference type="Proteomes" id="UP000238479">
    <property type="component" value="Chromosome 7"/>
</dbReference>
<dbReference type="EMBL" id="PDCK01000045">
    <property type="protein sequence ID" value="PRQ18664.1"/>
    <property type="molecule type" value="Genomic_DNA"/>
</dbReference>
<name>A0A2P6P9R1_ROSCH</name>
<reference evidence="1 2" key="1">
    <citation type="journal article" date="2018" name="Nat. Genet.">
        <title>The Rosa genome provides new insights in the design of modern roses.</title>
        <authorList>
            <person name="Bendahmane M."/>
        </authorList>
    </citation>
    <scope>NUCLEOTIDE SEQUENCE [LARGE SCALE GENOMIC DNA]</scope>
    <source>
        <strain evidence="2">cv. Old Blush</strain>
    </source>
</reference>
<protein>
    <submittedName>
        <fullName evidence="1">Uncharacterized protein</fullName>
    </submittedName>
</protein>
<proteinExistence type="predicted"/>
<organism evidence="1 2">
    <name type="scientific">Rosa chinensis</name>
    <name type="common">China rose</name>
    <dbReference type="NCBI Taxonomy" id="74649"/>
    <lineage>
        <taxon>Eukaryota</taxon>
        <taxon>Viridiplantae</taxon>
        <taxon>Streptophyta</taxon>
        <taxon>Embryophyta</taxon>
        <taxon>Tracheophyta</taxon>
        <taxon>Spermatophyta</taxon>
        <taxon>Magnoliopsida</taxon>
        <taxon>eudicotyledons</taxon>
        <taxon>Gunneridae</taxon>
        <taxon>Pentapetalae</taxon>
        <taxon>rosids</taxon>
        <taxon>fabids</taxon>
        <taxon>Rosales</taxon>
        <taxon>Rosaceae</taxon>
        <taxon>Rosoideae</taxon>
        <taxon>Rosoideae incertae sedis</taxon>
        <taxon>Rosa</taxon>
    </lineage>
</organism>
<dbReference type="Gramene" id="PRQ18664">
    <property type="protein sequence ID" value="PRQ18664"/>
    <property type="gene ID" value="RchiOBHm_Chr7g0208541"/>
</dbReference>